<dbReference type="Proteomes" id="UP000642070">
    <property type="component" value="Unassembled WGS sequence"/>
</dbReference>
<dbReference type="GO" id="GO:0003700">
    <property type="term" value="F:DNA-binding transcription factor activity"/>
    <property type="evidence" value="ECO:0007669"/>
    <property type="project" value="InterPro"/>
</dbReference>
<dbReference type="InterPro" id="IPR036388">
    <property type="entry name" value="WH-like_DNA-bd_sf"/>
</dbReference>
<dbReference type="SUPFAM" id="SSF46785">
    <property type="entry name" value="Winged helix' DNA-binding domain"/>
    <property type="match status" value="1"/>
</dbReference>
<dbReference type="GO" id="GO:0045892">
    <property type="term" value="P:negative regulation of DNA-templated transcription"/>
    <property type="evidence" value="ECO:0007669"/>
    <property type="project" value="TreeGrafter"/>
</dbReference>
<dbReference type="CDD" id="cd07377">
    <property type="entry name" value="WHTH_GntR"/>
    <property type="match status" value="1"/>
</dbReference>
<evidence type="ECO:0000313" key="5">
    <source>
        <dbReference type="EMBL" id="GGM11941.1"/>
    </source>
</evidence>
<reference evidence="5" key="1">
    <citation type="journal article" date="2014" name="Int. J. Syst. Evol. Microbiol.">
        <title>Complete genome sequence of Corynebacterium casei LMG S-19264T (=DSM 44701T), isolated from a smear-ripened cheese.</title>
        <authorList>
            <consortium name="US DOE Joint Genome Institute (JGI-PGF)"/>
            <person name="Walter F."/>
            <person name="Albersmeier A."/>
            <person name="Kalinowski J."/>
            <person name="Ruckert C."/>
        </authorList>
    </citation>
    <scope>NUCLEOTIDE SEQUENCE</scope>
    <source>
        <strain evidence="5">JCM 19831</strain>
    </source>
</reference>
<evidence type="ECO:0000259" key="4">
    <source>
        <dbReference type="PROSITE" id="PS50949"/>
    </source>
</evidence>
<sequence length="134" mass="14397">MLTMAPAKYQDVADELRRRIVTRAFPPGSSLPSEHDIAAAFNCKRDTVRAAIAELVREGLLCTARGRTACVRAPLEKSVVILPAGAEVNARPASRPEADAHGWSPGLPVFEISRPGFPPLVYPAEAYTLTTATD</sequence>
<evidence type="ECO:0000256" key="2">
    <source>
        <dbReference type="ARBA" id="ARBA00023125"/>
    </source>
</evidence>
<comment type="caution">
    <text evidence="5">The sequence shown here is derived from an EMBL/GenBank/DDBJ whole genome shotgun (WGS) entry which is preliminary data.</text>
</comment>
<accession>A0A917T759</accession>
<dbReference type="PROSITE" id="PS50949">
    <property type="entry name" value="HTH_GNTR"/>
    <property type="match status" value="1"/>
</dbReference>
<feature type="domain" description="HTH gntR-type" evidence="4">
    <location>
        <begin position="6"/>
        <end position="74"/>
    </location>
</feature>
<proteinExistence type="predicted"/>
<dbReference type="AlphaFoldDB" id="A0A917T759"/>
<evidence type="ECO:0000256" key="3">
    <source>
        <dbReference type="ARBA" id="ARBA00023163"/>
    </source>
</evidence>
<dbReference type="InterPro" id="IPR036390">
    <property type="entry name" value="WH_DNA-bd_sf"/>
</dbReference>
<evidence type="ECO:0000256" key="1">
    <source>
        <dbReference type="ARBA" id="ARBA00023015"/>
    </source>
</evidence>
<dbReference type="EMBL" id="BMPI01000004">
    <property type="protein sequence ID" value="GGM11941.1"/>
    <property type="molecule type" value="Genomic_DNA"/>
</dbReference>
<keyword evidence="6" id="KW-1185">Reference proteome</keyword>
<keyword evidence="1" id="KW-0805">Transcription regulation</keyword>
<gene>
    <name evidence="5" type="ORF">GCM10007977_011400</name>
</gene>
<protein>
    <recommendedName>
        <fullName evidence="4">HTH gntR-type domain-containing protein</fullName>
    </recommendedName>
</protein>
<dbReference type="SMART" id="SM00345">
    <property type="entry name" value="HTH_GNTR"/>
    <property type="match status" value="1"/>
</dbReference>
<organism evidence="5 6">
    <name type="scientific">Dactylosporangium sucinum</name>
    <dbReference type="NCBI Taxonomy" id="1424081"/>
    <lineage>
        <taxon>Bacteria</taxon>
        <taxon>Bacillati</taxon>
        <taxon>Actinomycetota</taxon>
        <taxon>Actinomycetes</taxon>
        <taxon>Micromonosporales</taxon>
        <taxon>Micromonosporaceae</taxon>
        <taxon>Dactylosporangium</taxon>
    </lineage>
</organism>
<dbReference type="InterPro" id="IPR050679">
    <property type="entry name" value="Bact_HTH_transcr_reg"/>
</dbReference>
<dbReference type="PANTHER" id="PTHR44846:SF1">
    <property type="entry name" value="MANNOSYL-D-GLYCERATE TRANSPORT_METABOLISM SYSTEM REPRESSOR MNGR-RELATED"/>
    <property type="match status" value="1"/>
</dbReference>
<name>A0A917T759_9ACTN</name>
<evidence type="ECO:0000313" key="6">
    <source>
        <dbReference type="Proteomes" id="UP000642070"/>
    </source>
</evidence>
<keyword evidence="2" id="KW-0238">DNA-binding</keyword>
<dbReference type="GO" id="GO:0003677">
    <property type="term" value="F:DNA binding"/>
    <property type="evidence" value="ECO:0007669"/>
    <property type="project" value="UniProtKB-KW"/>
</dbReference>
<reference evidence="5" key="2">
    <citation type="submission" date="2020-09" db="EMBL/GenBank/DDBJ databases">
        <authorList>
            <person name="Sun Q."/>
            <person name="Ohkuma M."/>
        </authorList>
    </citation>
    <scope>NUCLEOTIDE SEQUENCE</scope>
    <source>
        <strain evidence="5">JCM 19831</strain>
    </source>
</reference>
<dbReference type="PANTHER" id="PTHR44846">
    <property type="entry name" value="MANNOSYL-D-GLYCERATE TRANSPORT/METABOLISM SYSTEM REPRESSOR MNGR-RELATED"/>
    <property type="match status" value="1"/>
</dbReference>
<dbReference type="Pfam" id="PF00392">
    <property type="entry name" value="GntR"/>
    <property type="match status" value="1"/>
</dbReference>
<keyword evidence="3" id="KW-0804">Transcription</keyword>
<dbReference type="PRINTS" id="PR00035">
    <property type="entry name" value="HTHGNTR"/>
</dbReference>
<dbReference type="InterPro" id="IPR000524">
    <property type="entry name" value="Tscrpt_reg_HTH_GntR"/>
</dbReference>
<dbReference type="Gene3D" id="1.10.10.10">
    <property type="entry name" value="Winged helix-like DNA-binding domain superfamily/Winged helix DNA-binding domain"/>
    <property type="match status" value="1"/>
</dbReference>